<accession>A0A1N7N2G9</accession>
<dbReference type="STRING" id="477680.SAMN05421788_102120"/>
<name>A0A1N7N2G9_9BACT</name>
<proteinExistence type="predicted"/>
<organism evidence="1 2">
    <name type="scientific">Filimonas lacunae</name>
    <dbReference type="NCBI Taxonomy" id="477680"/>
    <lineage>
        <taxon>Bacteria</taxon>
        <taxon>Pseudomonadati</taxon>
        <taxon>Bacteroidota</taxon>
        <taxon>Chitinophagia</taxon>
        <taxon>Chitinophagales</taxon>
        <taxon>Chitinophagaceae</taxon>
        <taxon>Filimonas</taxon>
    </lineage>
</organism>
<reference evidence="2" key="1">
    <citation type="submission" date="2017-01" db="EMBL/GenBank/DDBJ databases">
        <authorList>
            <person name="Varghese N."/>
            <person name="Submissions S."/>
        </authorList>
    </citation>
    <scope>NUCLEOTIDE SEQUENCE [LARGE SCALE GENOMIC DNA]</scope>
    <source>
        <strain evidence="2">DSM 21054</strain>
    </source>
</reference>
<dbReference type="EMBL" id="FTOR01000002">
    <property type="protein sequence ID" value="SIS92468.1"/>
    <property type="molecule type" value="Genomic_DNA"/>
</dbReference>
<evidence type="ECO:0000313" key="1">
    <source>
        <dbReference type="EMBL" id="SIS92468.1"/>
    </source>
</evidence>
<dbReference type="Pfam" id="PF22028">
    <property type="entry name" value="DUF6934"/>
    <property type="match status" value="1"/>
</dbReference>
<keyword evidence="2" id="KW-1185">Reference proteome</keyword>
<protein>
    <submittedName>
        <fullName evidence="1">Uncharacterized protein</fullName>
    </submittedName>
</protein>
<dbReference type="Proteomes" id="UP000186917">
    <property type="component" value="Unassembled WGS sequence"/>
</dbReference>
<gene>
    <name evidence="1" type="ORF">SAMN05421788_102120</name>
</gene>
<evidence type="ECO:0000313" key="2">
    <source>
        <dbReference type="Proteomes" id="UP000186917"/>
    </source>
</evidence>
<dbReference type="AlphaFoldDB" id="A0A1N7N2G9"/>
<dbReference type="InterPro" id="IPR053865">
    <property type="entry name" value="DUF6934"/>
</dbReference>
<sequence>MNDMVITNNSDTEKVLATVAAIVVDFTSRFPDTLIYAEGSSPSRTRKYRMGITRLWNEIVPHFEIFGIKDDDTLEPYKKKCRICCILASPENQI</sequence>